<keyword evidence="5 6" id="KW-0472">Membrane</keyword>
<dbReference type="RefSeq" id="WP_100990235.1">
    <property type="nucleotide sequence ID" value="NZ_CP025096.1"/>
</dbReference>
<evidence type="ECO:0000313" key="9">
    <source>
        <dbReference type="EMBL" id="AUD04169.1"/>
    </source>
</evidence>
<feature type="transmembrane region" description="Helical" evidence="6">
    <location>
        <begin position="735"/>
        <end position="752"/>
    </location>
</feature>
<keyword evidence="4 6" id="KW-1133">Transmembrane helix</keyword>
<accession>A0A2K8Z2V8</accession>
<dbReference type="GO" id="GO:0022857">
    <property type="term" value="F:transmembrane transporter activity"/>
    <property type="evidence" value="ECO:0007669"/>
    <property type="project" value="TreeGrafter"/>
</dbReference>
<organism evidence="9 10">
    <name type="scientific">Spirosoma pollinicola</name>
    <dbReference type="NCBI Taxonomy" id="2057025"/>
    <lineage>
        <taxon>Bacteria</taxon>
        <taxon>Pseudomonadati</taxon>
        <taxon>Bacteroidota</taxon>
        <taxon>Cytophagia</taxon>
        <taxon>Cytophagales</taxon>
        <taxon>Cytophagaceae</taxon>
        <taxon>Spirosoma</taxon>
    </lineage>
</organism>
<feature type="domain" description="ABC3 transporter permease C-terminal" evidence="7">
    <location>
        <begin position="294"/>
        <end position="411"/>
    </location>
</feature>
<feature type="transmembrane region" description="Helical" evidence="6">
    <location>
        <begin position="343"/>
        <end position="362"/>
    </location>
</feature>
<dbReference type="Pfam" id="PF02687">
    <property type="entry name" value="FtsX"/>
    <property type="match status" value="2"/>
</dbReference>
<protein>
    <recommendedName>
        <fullName evidence="11">Cell division protein FtsX</fullName>
    </recommendedName>
</protein>
<dbReference type="InterPro" id="IPR050250">
    <property type="entry name" value="Macrolide_Exporter_MacB"/>
</dbReference>
<evidence type="ECO:0000256" key="4">
    <source>
        <dbReference type="ARBA" id="ARBA00022989"/>
    </source>
</evidence>
<keyword evidence="10" id="KW-1185">Reference proteome</keyword>
<evidence type="ECO:0000256" key="5">
    <source>
        <dbReference type="ARBA" id="ARBA00023136"/>
    </source>
</evidence>
<dbReference type="OrthoDB" id="830694at2"/>
<dbReference type="PANTHER" id="PTHR30572">
    <property type="entry name" value="MEMBRANE COMPONENT OF TRANSPORTER-RELATED"/>
    <property type="match status" value="1"/>
</dbReference>
<evidence type="ECO:0000313" key="10">
    <source>
        <dbReference type="Proteomes" id="UP000232883"/>
    </source>
</evidence>
<dbReference type="AlphaFoldDB" id="A0A2K8Z2V8"/>
<dbReference type="PROSITE" id="PS51257">
    <property type="entry name" value="PROKAR_LIPOPROTEIN"/>
    <property type="match status" value="1"/>
</dbReference>
<keyword evidence="3 6" id="KW-0812">Transmembrane</keyword>
<dbReference type="KEGG" id="spir:CWM47_21420"/>
<feature type="transmembrane region" description="Helical" evidence="6">
    <location>
        <begin position="289"/>
        <end position="308"/>
    </location>
</feature>
<dbReference type="EMBL" id="CP025096">
    <property type="protein sequence ID" value="AUD04169.1"/>
    <property type="molecule type" value="Genomic_DNA"/>
</dbReference>
<evidence type="ECO:0000256" key="1">
    <source>
        <dbReference type="ARBA" id="ARBA00004651"/>
    </source>
</evidence>
<feature type="transmembrane region" description="Helical" evidence="6">
    <location>
        <begin position="21"/>
        <end position="42"/>
    </location>
</feature>
<evidence type="ECO:0000259" key="7">
    <source>
        <dbReference type="Pfam" id="PF02687"/>
    </source>
</evidence>
<sequence>MIRTYLKIAWRSIRKHKLVSGINMLGLAIGISCSFFVSVWVLDELRYDRFLPNANRVFRLESITTARDGSQRQLPSVGWPVGKTLQSDYPEVEQLTYVKGWNPQLKLKGMYGQETGLMADEHFLSVLGYELAEGNPQTALKDPFSVILSPQAEEKYFGKGRGMGQILMVNDTLPHRVTGIFKNLPTHAHLRFSMVRSLASLHSLYPEDMTYEYASGWFDLNVVNYVLLKSGTNPGAFANKIKDLVSQRGQAMSRETGMSSTLQLRPVTDIYLHSGMPTENGPVGSAQSLYLFSAIGLFMLLIASLNVINLTTAQATQRAKEVGVKKVLGVAKAQLVGQFLTEAALICLLATAGGILLILLGLPTFNAFTGKAISYSALFSPLTAGLLTGFLALLIPLTGFYPAWVLTRYEPITVLRGFFAHSTQGAVLRKALVVGQFTVAVFLISATIVAWQQIQFMRKQPLGFDQHKVILVDLKEVAARSRNELAASLRNELIKSPHITEATACNAVPGQSGWTGQFATGDGNQAGKGVLVEHIPVDAAYLPTLQLRVAAGRNFSADNKADETESFLINEMSVKAFGWSSSQQALGKKLAVSGVNGKVIGVIRNYHQHSLQETIHPVVMNQMPVYRVVAFRYAGQSPAVAVTYLTTVWEKLFPAYSLNYSYLDNAFGQQYLAEQRLLQTFSVAACLAIFICCMGLFGLATFTAKRRTKEIGVRKVLGASLSHLVLLLAKDFLKLVLIALLLASPLAWFMLQRWLQDFAYRIELSVWVFAVTSLLALGIAFLTVSVQSIRAALLNPVKSLRSE</sequence>
<feature type="domain" description="ABC3 transporter permease C-terminal" evidence="7">
    <location>
        <begin position="683"/>
        <end position="795"/>
    </location>
</feature>
<dbReference type="Pfam" id="PF12704">
    <property type="entry name" value="MacB_PCD"/>
    <property type="match status" value="1"/>
</dbReference>
<keyword evidence="2" id="KW-1003">Cell membrane</keyword>
<evidence type="ECO:0000256" key="6">
    <source>
        <dbReference type="SAM" id="Phobius"/>
    </source>
</evidence>
<dbReference type="InterPro" id="IPR003838">
    <property type="entry name" value="ABC3_permease_C"/>
</dbReference>
<evidence type="ECO:0000256" key="3">
    <source>
        <dbReference type="ARBA" id="ARBA00022692"/>
    </source>
</evidence>
<feature type="transmembrane region" description="Helical" evidence="6">
    <location>
        <begin position="764"/>
        <end position="786"/>
    </location>
</feature>
<feature type="transmembrane region" description="Helical" evidence="6">
    <location>
        <begin position="427"/>
        <end position="451"/>
    </location>
</feature>
<reference evidence="9 10" key="1">
    <citation type="submission" date="2017-11" db="EMBL/GenBank/DDBJ databases">
        <title>Taxonomic description and genome sequences of Spirosoma HA7 sp. nov., isolated from pollen microhabitat of Corylus avellana.</title>
        <authorList>
            <person name="Ambika Manirajan B."/>
            <person name="Suarez C."/>
            <person name="Ratering S."/>
            <person name="Geissler-Plaum R."/>
            <person name="Cardinale M."/>
            <person name="Sylvia S."/>
        </authorList>
    </citation>
    <scope>NUCLEOTIDE SEQUENCE [LARGE SCALE GENOMIC DNA]</scope>
    <source>
        <strain evidence="9 10">HA7</strain>
    </source>
</reference>
<feature type="transmembrane region" description="Helical" evidence="6">
    <location>
        <begin position="382"/>
        <end position="406"/>
    </location>
</feature>
<dbReference type="InterPro" id="IPR025857">
    <property type="entry name" value="MacB_PCD"/>
</dbReference>
<evidence type="ECO:0000259" key="8">
    <source>
        <dbReference type="Pfam" id="PF12704"/>
    </source>
</evidence>
<evidence type="ECO:0008006" key="11">
    <source>
        <dbReference type="Google" id="ProtNLM"/>
    </source>
</evidence>
<dbReference type="Proteomes" id="UP000232883">
    <property type="component" value="Chromosome"/>
</dbReference>
<dbReference type="PANTHER" id="PTHR30572:SF18">
    <property type="entry name" value="ABC-TYPE MACROLIDE FAMILY EXPORT SYSTEM PERMEASE COMPONENT 2"/>
    <property type="match status" value="1"/>
</dbReference>
<proteinExistence type="predicted"/>
<comment type="subcellular location">
    <subcellularLocation>
        <location evidence="1">Cell membrane</location>
        <topology evidence="1">Multi-pass membrane protein</topology>
    </subcellularLocation>
</comment>
<evidence type="ECO:0000256" key="2">
    <source>
        <dbReference type="ARBA" id="ARBA00022475"/>
    </source>
</evidence>
<dbReference type="GO" id="GO:0005886">
    <property type="term" value="C:plasma membrane"/>
    <property type="evidence" value="ECO:0007669"/>
    <property type="project" value="UniProtKB-SubCell"/>
</dbReference>
<feature type="domain" description="MacB-like periplasmic core" evidence="8">
    <location>
        <begin position="20"/>
        <end position="243"/>
    </location>
</feature>
<feature type="transmembrane region" description="Helical" evidence="6">
    <location>
        <begin position="677"/>
        <end position="700"/>
    </location>
</feature>
<name>A0A2K8Z2V8_9BACT</name>
<gene>
    <name evidence="9" type="ORF">CWM47_21420</name>
</gene>